<dbReference type="RefSeq" id="WP_159723982.1">
    <property type="nucleotide sequence ID" value="NZ_LR732744.1"/>
</dbReference>
<dbReference type="Pfam" id="PF14341">
    <property type="entry name" value="PilX_N"/>
    <property type="match status" value="1"/>
</dbReference>
<keyword evidence="1" id="KW-0812">Transmembrane</keyword>
<evidence type="ECO:0000313" key="3">
    <source>
        <dbReference type="EMBL" id="VXA56647.1"/>
    </source>
</evidence>
<evidence type="ECO:0000256" key="1">
    <source>
        <dbReference type="SAM" id="Phobius"/>
    </source>
</evidence>
<accession>A0A653K6W1</accession>
<dbReference type="InterPro" id="IPR025746">
    <property type="entry name" value="PilX_N_dom"/>
</dbReference>
<reference evidence="3 4" key="1">
    <citation type="submission" date="2019-10" db="EMBL/GenBank/DDBJ databases">
        <authorList>
            <person name="Karimi E."/>
        </authorList>
    </citation>
    <scope>NUCLEOTIDE SEQUENCE [LARGE SCALE GENOMIC DNA]</scope>
    <source>
        <strain evidence="3">Acinetobacter sp. 8BE</strain>
    </source>
</reference>
<dbReference type="Proteomes" id="UP000430404">
    <property type="component" value="Unassembled WGS sequence"/>
</dbReference>
<organism evidence="3 4">
    <name type="scientific">Acinetobacter proteolyticus</name>
    <dbReference type="NCBI Taxonomy" id="1776741"/>
    <lineage>
        <taxon>Bacteria</taxon>
        <taxon>Pseudomonadati</taxon>
        <taxon>Pseudomonadota</taxon>
        <taxon>Gammaproteobacteria</taxon>
        <taxon>Moraxellales</taxon>
        <taxon>Moraxellaceae</taxon>
        <taxon>Acinetobacter</taxon>
    </lineage>
</organism>
<gene>
    <name evidence="3" type="ORF">ACI8B_30116</name>
</gene>
<feature type="transmembrane region" description="Helical" evidence="1">
    <location>
        <begin position="7"/>
        <end position="28"/>
    </location>
</feature>
<name>A0A653K6W1_9GAMM</name>
<protein>
    <recommendedName>
        <fullName evidence="2">Type 4 fimbrial biogenesis protein PilX N-terminal domain-containing protein</fullName>
    </recommendedName>
</protein>
<keyword evidence="1" id="KW-1133">Transmembrane helix</keyword>
<keyword evidence="1" id="KW-0472">Membrane</keyword>
<sequence>MRYAQRGSTLIVVLMIVLMITIIGTLAIRQSVSSLKLVSNNQIQTLLAQNADAALMYFQNPDIQQNMASANGIVGFFKNEDNWNKELVFCFKGTQPFNLSNASWLYWDGATKHSQLMATGGGACQALSSEDKRDVTQFSGGRSQVVTQIHIKRAASTAQPFSDLARGTDAIGAKTENSIRLRVQVTSVMEGLLSNPNSDLFDTKTGCLNKSIELTPEAIEKKETGLVQCLQEKNILYSTQVAEYRFLSDFEPSGS</sequence>
<evidence type="ECO:0000259" key="2">
    <source>
        <dbReference type="Pfam" id="PF14341"/>
    </source>
</evidence>
<dbReference type="EMBL" id="CABWKZ010000023">
    <property type="protein sequence ID" value="VXA56647.1"/>
    <property type="molecule type" value="Genomic_DNA"/>
</dbReference>
<dbReference type="AlphaFoldDB" id="A0A653K6W1"/>
<feature type="domain" description="Type 4 fimbrial biogenesis protein PilX N-terminal" evidence="2">
    <location>
        <begin position="6"/>
        <end position="55"/>
    </location>
</feature>
<proteinExistence type="predicted"/>
<evidence type="ECO:0000313" key="4">
    <source>
        <dbReference type="Proteomes" id="UP000430404"/>
    </source>
</evidence>